<dbReference type="PROSITE" id="PS51192">
    <property type="entry name" value="HELICASE_ATP_BIND_1"/>
    <property type="match status" value="1"/>
</dbReference>
<proteinExistence type="inferred from homology"/>
<feature type="region of interest" description="Disordered" evidence="7">
    <location>
        <begin position="368"/>
        <end position="427"/>
    </location>
</feature>
<gene>
    <name evidence="10" type="ORF">BTO10_11985</name>
</gene>
<keyword evidence="3 6" id="KW-0347">Helicase</keyword>
<dbReference type="Proteomes" id="UP000238707">
    <property type="component" value="Unassembled WGS sequence"/>
</dbReference>
<keyword evidence="4 6" id="KW-0067">ATP-binding</keyword>
<protein>
    <submittedName>
        <fullName evidence="10">DEAD/DEAH box helicase</fullName>
    </submittedName>
</protein>
<organism evidence="10 11">
    <name type="scientific">Vibrio chagasii</name>
    <dbReference type="NCBI Taxonomy" id="170679"/>
    <lineage>
        <taxon>Bacteria</taxon>
        <taxon>Pseudomonadati</taxon>
        <taxon>Pseudomonadota</taxon>
        <taxon>Gammaproteobacteria</taxon>
        <taxon>Vibrionales</taxon>
        <taxon>Vibrionaceae</taxon>
        <taxon>Vibrio</taxon>
    </lineage>
</organism>
<dbReference type="GO" id="GO:0005829">
    <property type="term" value="C:cytosol"/>
    <property type="evidence" value="ECO:0007669"/>
    <property type="project" value="TreeGrafter"/>
</dbReference>
<dbReference type="InterPro" id="IPR044742">
    <property type="entry name" value="DEAD/DEAH_RhlB"/>
</dbReference>
<dbReference type="SUPFAM" id="SSF52540">
    <property type="entry name" value="P-loop containing nucleoside triphosphate hydrolases"/>
    <property type="match status" value="1"/>
</dbReference>
<dbReference type="PROSITE" id="PS51194">
    <property type="entry name" value="HELICASE_CTER"/>
    <property type="match status" value="1"/>
</dbReference>
<evidence type="ECO:0000256" key="4">
    <source>
        <dbReference type="ARBA" id="ARBA00022840"/>
    </source>
</evidence>
<keyword evidence="1 6" id="KW-0547">Nucleotide-binding</keyword>
<evidence type="ECO:0000256" key="2">
    <source>
        <dbReference type="ARBA" id="ARBA00022801"/>
    </source>
</evidence>
<accession>A0A2S7VF29</accession>
<dbReference type="GO" id="GO:0005524">
    <property type="term" value="F:ATP binding"/>
    <property type="evidence" value="ECO:0007669"/>
    <property type="project" value="UniProtKB-KW"/>
</dbReference>
<dbReference type="Pfam" id="PF00271">
    <property type="entry name" value="Helicase_C"/>
    <property type="match status" value="1"/>
</dbReference>
<dbReference type="GO" id="GO:0003724">
    <property type="term" value="F:RNA helicase activity"/>
    <property type="evidence" value="ECO:0007669"/>
    <property type="project" value="TreeGrafter"/>
</dbReference>
<dbReference type="InterPro" id="IPR011545">
    <property type="entry name" value="DEAD/DEAH_box_helicase_dom"/>
</dbReference>
<evidence type="ECO:0000256" key="7">
    <source>
        <dbReference type="SAM" id="MobiDB-lite"/>
    </source>
</evidence>
<name>A0A2S7VF29_9VIBR</name>
<feature type="domain" description="Helicase C-terminal" evidence="9">
    <location>
        <begin position="224"/>
        <end position="377"/>
    </location>
</feature>
<dbReference type="InterPro" id="IPR000629">
    <property type="entry name" value="RNA-helicase_DEAD-box_CS"/>
</dbReference>
<evidence type="ECO:0000256" key="6">
    <source>
        <dbReference type="RuleBase" id="RU000492"/>
    </source>
</evidence>
<dbReference type="PANTHER" id="PTHR47959">
    <property type="entry name" value="ATP-DEPENDENT RNA HELICASE RHLE-RELATED"/>
    <property type="match status" value="1"/>
</dbReference>
<dbReference type="Pfam" id="PF00270">
    <property type="entry name" value="DEAD"/>
    <property type="match status" value="1"/>
</dbReference>
<evidence type="ECO:0000313" key="10">
    <source>
        <dbReference type="EMBL" id="PQJ60101.1"/>
    </source>
</evidence>
<evidence type="ECO:0000259" key="9">
    <source>
        <dbReference type="PROSITE" id="PS51194"/>
    </source>
</evidence>
<comment type="similarity">
    <text evidence="5 6">Belongs to the DEAD box helicase family.</text>
</comment>
<dbReference type="PROSITE" id="PS00039">
    <property type="entry name" value="DEAD_ATP_HELICASE"/>
    <property type="match status" value="1"/>
</dbReference>
<dbReference type="GO" id="GO:0003676">
    <property type="term" value="F:nucleic acid binding"/>
    <property type="evidence" value="ECO:0007669"/>
    <property type="project" value="InterPro"/>
</dbReference>
<evidence type="ECO:0000256" key="1">
    <source>
        <dbReference type="ARBA" id="ARBA00022741"/>
    </source>
</evidence>
<feature type="compositionally biased region" description="Low complexity" evidence="7">
    <location>
        <begin position="406"/>
        <end position="427"/>
    </location>
</feature>
<feature type="domain" description="Helicase ATP-binding" evidence="8">
    <location>
        <begin position="31"/>
        <end position="201"/>
    </location>
</feature>
<dbReference type="GO" id="GO:0016787">
    <property type="term" value="F:hydrolase activity"/>
    <property type="evidence" value="ECO:0007669"/>
    <property type="project" value="UniProtKB-KW"/>
</dbReference>
<evidence type="ECO:0000256" key="3">
    <source>
        <dbReference type="ARBA" id="ARBA00022806"/>
    </source>
</evidence>
<dbReference type="SMART" id="SM00487">
    <property type="entry name" value="DEXDc"/>
    <property type="match status" value="1"/>
</dbReference>
<dbReference type="PANTHER" id="PTHR47959:SF2">
    <property type="entry name" value="ATP-DEPENDENT RNA HELICASE DEAD BOX FAMILY"/>
    <property type="match status" value="1"/>
</dbReference>
<keyword evidence="11" id="KW-1185">Reference proteome</keyword>
<dbReference type="CDD" id="cd18787">
    <property type="entry name" value="SF2_C_DEAD"/>
    <property type="match status" value="1"/>
</dbReference>
<evidence type="ECO:0000259" key="8">
    <source>
        <dbReference type="PROSITE" id="PS51192"/>
    </source>
</evidence>
<feature type="compositionally biased region" description="Basic residues" evidence="7">
    <location>
        <begin position="382"/>
        <end position="405"/>
    </location>
</feature>
<dbReference type="RefSeq" id="WP_105024659.1">
    <property type="nucleotide sequence ID" value="NZ_MSCI01000002.1"/>
</dbReference>
<dbReference type="InterPro" id="IPR001650">
    <property type="entry name" value="Helicase_C-like"/>
</dbReference>
<evidence type="ECO:0000313" key="11">
    <source>
        <dbReference type="Proteomes" id="UP000238707"/>
    </source>
</evidence>
<sequence>MSFANLTLNTKTVAALPSQFNKPTEIQQAVIPTIVSGRDVLALAQTGSGKTLAFGLPLLNNIDQGSNKLQALVIVPTRELASQVTESLQPTATALSIKTVTLTGGANANEQQQQLSTAPQLAIATPGRLLALIKSGELELAQCTSLVLDEADRLIDMGFWPDIQAITAALPTERQSLLFSATLPPELVSQAETLLSNPEKITTHKENSVVETIEETLYQVNKGSKAQALIALLNQNPWPQVLVFIGAKDNADALTKRLNKAKISVSALHGNKSQEERAQALDSFKNGDTRVLIATDVMARGIHIDQLPIVINFELPPHSATYVHRVGRTARAGSTGCAISLVSHSETDYLTAIRTLTNKALPLQSLEGFPVTDKPASETTTRKRPPKDKMANRRTAKKKSVKQFKSKPNSSRSLSSKSNSTKPTRAK</sequence>
<dbReference type="Gene3D" id="3.40.50.300">
    <property type="entry name" value="P-loop containing nucleotide triphosphate hydrolases"/>
    <property type="match status" value="2"/>
</dbReference>
<evidence type="ECO:0000256" key="5">
    <source>
        <dbReference type="ARBA" id="ARBA00038437"/>
    </source>
</evidence>
<dbReference type="CDD" id="cd00268">
    <property type="entry name" value="DEADc"/>
    <property type="match status" value="1"/>
</dbReference>
<dbReference type="InterPro" id="IPR050079">
    <property type="entry name" value="DEAD_box_RNA_helicase"/>
</dbReference>
<dbReference type="InterPro" id="IPR027417">
    <property type="entry name" value="P-loop_NTPase"/>
</dbReference>
<dbReference type="EMBL" id="MSCI01000002">
    <property type="protein sequence ID" value="PQJ60101.1"/>
    <property type="molecule type" value="Genomic_DNA"/>
</dbReference>
<comment type="caution">
    <text evidence="10">The sequence shown here is derived from an EMBL/GenBank/DDBJ whole genome shotgun (WGS) entry which is preliminary data.</text>
</comment>
<dbReference type="InterPro" id="IPR014001">
    <property type="entry name" value="Helicase_ATP-bd"/>
</dbReference>
<dbReference type="SMART" id="SM00490">
    <property type="entry name" value="HELICc"/>
    <property type="match status" value="1"/>
</dbReference>
<keyword evidence="2 6" id="KW-0378">Hydrolase</keyword>
<dbReference type="AlphaFoldDB" id="A0A2S7VF29"/>
<reference evidence="10 11" key="1">
    <citation type="submission" date="2016-12" db="EMBL/GenBank/DDBJ databases">
        <title>Diversity of luminous bacteria.</title>
        <authorList>
            <person name="Yoshizawa S."/>
            <person name="Kogure K."/>
        </authorList>
    </citation>
    <scope>NUCLEOTIDE SEQUENCE [LARGE SCALE GENOMIC DNA]</scope>
    <source>
        <strain evidence="10 11">LC2-408</strain>
    </source>
</reference>